<sequence length="70" mass="7876">MIEYSFLPILSIALPNVITIIVAFVPIFFKIWERKVKSINNIISDLISQESNTDKVNTLAILIKKNGADT</sequence>
<dbReference type="RefSeq" id="WP_016211250.1">
    <property type="nucleotide sequence ID" value="NZ_CP012413.1"/>
</dbReference>
<gene>
    <name evidence="1" type="ORF">Psal009_00085</name>
</gene>
<dbReference type="GeneID" id="66739285"/>
<keyword evidence="2" id="KW-1185">Reference proteome</keyword>
<protein>
    <submittedName>
        <fullName evidence="1">Uncharacterized protein</fullName>
    </submittedName>
</protein>
<reference evidence="1 2" key="1">
    <citation type="submission" date="2019-04" db="EMBL/GenBank/DDBJ databases">
        <title>Complete genome sequencing of Piscirickettsia salmonis strain Psal-009.</title>
        <authorList>
            <person name="Schober I."/>
            <person name="Bunk B."/>
            <person name="Sproer C."/>
            <person name="Carril G.P."/>
            <person name="Riedel T."/>
            <person name="Flores-Herrera P.A."/>
            <person name="Nourdin-Galindo G."/>
            <person name="Marshall S.H."/>
            <person name="Overmann J."/>
        </authorList>
    </citation>
    <scope>NUCLEOTIDE SEQUENCE [LARGE SCALE GENOMIC DNA]</scope>
    <source>
        <strain evidence="1 2">Psal-009</strain>
    </source>
</reference>
<dbReference type="Proteomes" id="UP000422232">
    <property type="component" value="Chromosome"/>
</dbReference>
<proteinExistence type="predicted"/>
<evidence type="ECO:0000313" key="2">
    <source>
        <dbReference type="Proteomes" id="UP000422232"/>
    </source>
</evidence>
<dbReference type="AlphaFoldDB" id="A0A9Q5VEL7"/>
<name>A0A9Q5VEL7_PISSA</name>
<evidence type="ECO:0000313" key="1">
    <source>
        <dbReference type="EMBL" id="QGO04230.1"/>
    </source>
</evidence>
<organism evidence="1 2">
    <name type="scientific">Piscirickettsia salmonis</name>
    <dbReference type="NCBI Taxonomy" id="1238"/>
    <lineage>
        <taxon>Bacteria</taxon>
        <taxon>Pseudomonadati</taxon>
        <taxon>Pseudomonadota</taxon>
        <taxon>Gammaproteobacteria</taxon>
        <taxon>Thiotrichales</taxon>
        <taxon>Piscirickettsiaceae</taxon>
        <taxon>Piscirickettsia</taxon>
    </lineage>
</organism>
<accession>A0A9Q5VEL7</accession>
<dbReference type="EMBL" id="CP038908">
    <property type="protein sequence ID" value="QGO04230.1"/>
    <property type="molecule type" value="Genomic_DNA"/>
</dbReference>